<dbReference type="CDD" id="cd14014">
    <property type="entry name" value="STKc_PknB_like"/>
    <property type="match status" value="1"/>
</dbReference>
<dbReference type="GO" id="GO:0004674">
    <property type="term" value="F:protein serine/threonine kinase activity"/>
    <property type="evidence" value="ECO:0007669"/>
    <property type="project" value="UniProtKB-EC"/>
</dbReference>
<dbReference type="SUPFAM" id="SSF55781">
    <property type="entry name" value="GAF domain-like"/>
    <property type="match status" value="1"/>
</dbReference>
<dbReference type="SMART" id="SM00065">
    <property type="entry name" value="GAF"/>
    <property type="match status" value="1"/>
</dbReference>
<keyword evidence="4" id="KW-0808">Transferase</keyword>
<dbReference type="Pfam" id="PF01590">
    <property type="entry name" value="GAF"/>
    <property type="match status" value="1"/>
</dbReference>
<accession>A0A2L0F8R9</accession>
<dbReference type="Gene3D" id="1.10.510.10">
    <property type="entry name" value="Transferase(Phosphotransferase) domain 1"/>
    <property type="match status" value="1"/>
</dbReference>
<evidence type="ECO:0000256" key="1">
    <source>
        <dbReference type="SAM" id="Coils"/>
    </source>
</evidence>
<dbReference type="InterPro" id="IPR003018">
    <property type="entry name" value="GAF"/>
</dbReference>
<dbReference type="InterPro" id="IPR053159">
    <property type="entry name" value="Hybrid_Histidine_Kinase"/>
</dbReference>
<dbReference type="EMBL" id="CP012673">
    <property type="protein sequence ID" value="AUX47960.1"/>
    <property type="molecule type" value="Genomic_DNA"/>
</dbReference>
<dbReference type="InterPro" id="IPR041664">
    <property type="entry name" value="AAA_16"/>
</dbReference>
<dbReference type="InterPro" id="IPR027417">
    <property type="entry name" value="P-loop_NTPase"/>
</dbReference>
<proteinExistence type="predicted"/>
<dbReference type="InterPro" id="IPR000719">
    <property type="entry name" value="Prot_kinase_dom"/>
</dbReference>
<organism evidence="4 5">
    <name type="scientific">Sorangium cellulosum</name>
    <name type="common">Polyangium cellulosum</name>
    <dbReference type="NCBI Taxonomy" id="56"/>
    <lineage>
        <taxon>Bacteria</taxon>
        <taxon>Pseudomonadati</taxon>
        <taxon>Myxococcota</taxon>
        <taxon>Polyangia</taxon>
        <taxon>Polyangiales</taxon>
        <taxon>Polyangiaceae</taxon>
        <taxon>Sorangium</taxon>
    </lineage>
</organism>
<name>A0A2L0F8R9_SORCE</name>
<dbReference type="Gene3D" id="3.30.450.40">
    <property type="match status" value="1"/>
</dbReference>
<dbReference type="SUPFAM" id="SSF52540">
    <property type="entry name" value="P-loop containing nucleoside triphosphate hydrolases"/>
    <property type="match status" value="1"/>
</dbReference>
<keyword evidence="1" id="KW-0175">Coiled coil</keyword>
<dbReference type="OrthoDB" id="9779541at2"/>
<dbReference type="SUPFAM" id="SSF56112">
    <property type="entry name" value="Protein kinase-like (PK-like)"/>
    <property type="match status" value="1"/>
</dbReference>
<dbReference type="EC" id="2.7.11.1" evidence="4"/>
<evidence type="ECO:0000259" key="3">
    <source>
        <dbReference type="PROSITE" id="PS50801"/>
    </source>
</evidence>
<dbReference type="InterPro" id="IPR036513">
    <property type="entry name" value="STAS_dom_sf"/>
</dbReference>
<dbReference type="PROSITE" id="PS50011">
    <property type="entry name" value="PROTEIN_KINASE_DOM"/>
    <property type="match status" value="1"/>
</dbReference>
<feature type="coiled-coil region" evidence="1">
    <location>
        <begin position="1466"/>
        <end position="1515"/>
    </location>
</feature>
<feature type="domain" description="STAS" evidence="3">
    <location>
        <begin position="1520"/>
        <end position="1631"/>
    </location>
</feature>
<evidence type="ECO:0000259" key="2">
    <source>
        <dbReference type="PROSITE" id="PS50011"/>
    </source>
</evidence>
<dbReference type="InterPro" id="IPR029016">
    <property type="entry name" value="GAF-like_dom_sf"/>
</dbReference>
<evidence type="ECO:0000313" key="5">
    <source>
        <dbReference type="Proteomes" id="UP000238348"/>
    </source>
</evidence>
<dbReference type="InterPro" id="IPR002645">
    <property type="entry name" value="STAS_dom"/>
</dbReference>
<dbReference type="RefSeq" id="WP_104985882.1">
    <property type="nucleotide sequence ID" value="NZ_CP012673.1"/>
</dbReference>
<dbReference type="GO" id="GO:0005524">
    <property type="term" value="F:ATP binding"/>
    <property type="evidence" value="ECO:0007669"/>
    <property type="project" value="InterPro"/>
</dbReference>
<dbReference type="Proteomes" id="UP000238348">
    <property type="component" value="Chromosome"/>
</dbReference>
<dbReference type="Pfam" id="PF00069">
    <property type="entry name" value="Pkinase"/>
    <property type="match status" value="1"/>
</dbReference>
<gene>
    <name evidence="4" type="ORF">SOCE26_094860</name>
</gene>
<dbReference type="SUPFAM" id="SSF52091">
    <property type="entry name" value="SpoIIaa-like"/>
    <property type="match status" value="1"/>
</dbReference>
<evidence type="ECO:0000313" key="4">
    <source>
        <dbReference type="EMBL" id="AUX47960.1"/>
    </source>
</evidence>
<reference evidence="4 5" key="1">
    <citation type="submission" date="2015-09" db="EMBL/GenBank/DDBJ databases">
        <title>Sorangium comparison.</title>
        <authorList>
            <person name="Zaburannyi N."/>
            <person name="Bunk B."/>
            <person name="Overmann J."/>
            <person name="Mueller R."/>
        </authorList>
    </citation>
    <scope>NUCLEOTIDE SEQUENCE [LARGE SCALE GENOMIC DNA]</scope>
    <source>
        <strain evidence="4 5">So ce26</strain>
    </source>
</reference>
<feature type="domain" description="Protein kinase" evidence="2">
    <location>
        <begin position="7"/>
        <end position="267"/>
    </location>
</feature>
<dbReference type="Gene3D" id="3.40.50.300">
    <property type="entry name" value="P-loop containing nucleotide triphosphate hydrolases"/>
    <property type="match status" value="1"/>
</dbReference>
<dbReference type="InterPro" id="IPR011009">
    <property type="entry name" value="Kinase-like_dom_sf"/>
</dbReference>
<dbReference type="CDD" id="cd07041">
    <property type="entry name" value="STAS_RsbR_RsbS_like"/>
    <property type="match status" value="1"/>
</dbReference>
<protein>
    <submittedName>
        <fullName evidence="4">Protein kinase</fullName>
        <ecNumber evidence="4">2.7.11.1</ecNumber>
    </submittedName>
</protein>
<keyword evidence="4" id="KW-0418">Kinase</keyword>
<dbReference type="PANTHER" id="PTHR43642:SF1">
    <property type="entry name" value="HYBRID SIGNAL TRANSDUCTION HISTIDINE KINASE G"/>
    <property type="match status" value="1"/>
</dbReference>
<dbReference type="Pfam" id="PF01740">
    <property type="entry name" value="STAS"/>
    <property type="match status" value="1"/>
</dbReference>
<dbReference type="Pfam" id="PF13191">
    <property type="entry name" value="AAA_16"/>
    <property type="match status" value="1"/>
</dbReference>
<dbReference type="PROSITE" id="PS50801">
    <property type="entry name" value="STAS"/>
    <property type="match status" value="1"/>
</dbReference>
<dbReference type="Gene3D" id="3.30.750.24">
    <property type="entry name" value="STAS domain"/>
    <property type="match status" value="1"/>
</dbReference>
<sequence>MIVSSDYRHVQEIERSEHWTRYRALRAADDAPVELKALRTDPARMADTARLKHEYARIAQIDSTRLVKVLGVEEHEQGVTLVLAGLRGRDLGALLSTRGRLGAPEFLGFAIAMTEALRDLHQHDVLHRAVRPSSFIIDGAGEVRLTEYGVDAQVTREEEAIYSPAVLAGRLPYLSPEQTGRMNRGVDHRADLYSLGVVFYEMLTGKRPFTSHDALELIHAHIAAVPEAPAQVEPSVPAALSDLTMKLLRKDAEDRYQSAGGLLDDLVECQARLRRDGHIQGFIAGQHDRTAALQIHQKLYGRDDDIRRLNASFQATLRGGRNIVLVSGYSGVGKSSLVHEILRPLARERGYFVSGKYDQFNRDKPHGAIAQAFEGLLRQILSEPEARLESWRTALRQALGNNARVLCDVIPSLRHLVGDPPPVPELGPIEAQNRLNLTFQRFVSVFARSAHPLALFLDDLQWIDSASLILLGTLLGGEPLESLFFCGAYRDNEVSPGHPLFTALRELEGAGIGCEHIVLSPLGLPQLAELVRDCVGRERGDDEVEALAALVLKRTGGNPFFVKKLIQSTHRAGALRFDRGRGWSWDLDAIASLEQSSDAVDLMVSAIRRLPPETQRVLTLASAIGNRFDLSTLCTVLECSADEAYARLEPALREGLLASDGAGHRFVHDRIQEAAYSLISGGERAALHHRIGTLLLSTVGAGGVERLFDVVNHMNSAGDLVTGPGARLALARMNLQAAEAAEAAAAFDAALRYAVQGIDRLPPDAWSSEYELTFTLTTKKALMDSVAGRHGDAIDTLSGCFERARSRLDQTRIRRLKINVLMLQNDLAAALTEGVAAIGAFGVELAKSPGDDEVTAELDATMQLVAGRPIEALCELSRVTDPDMSALQEVLQELFLPCYFISPNNYAITVMKVVQNTLKHGIANSSMYAFVNFGVFLCARGDVEVGYQFGRAAMRLNQRYPDKRAEPMLFNTWGCSVQHWKDGYPTYKQTLLSGLHVSMETGQHIWAFYNGLNANTNSLLAGRNLGHVLAESRSLQPLIRLDRWKLATWMIGAVAQVCHNLTSPTPEPARLAGEWIEVDKIVEEARRMGNHASVFFARFYAIFLALFQGAAREAAALADETSAEAMGIASWHGTPCFHFYGGIALALAADAEGPGARERYLAKARAAAERLSRWAQHGPENLRHRHLLLSAELAAHEGDPSAGARYDEAIAAARGGNYLHDQALANELCARHHLRCGKTTIARGYALEAYAAYARWGATAVLERLDRDHPELLGRDLFLYGKPGAAPPQAHREGAAREGVDLRSVLKASEALAGEIVLPRLLEKLMCIILESAGARRGFLILKEDTRLTIEAEGHVEGARVELLQSQPLGARADLSSNVVRYVARTKESIVVGDASAEAWLADDPHLKASGTRSLLVAPLLHQGRTLGVIYLENDLAAFAFTEDRVELLRLLSSHAAVSIENARLFGQLEDKVEARTAELRAANEQITMLHAAREREQEQQMKETLKLIERQRELIHELSAPVIRVWDDVLAVPVVGALDDERAAEIMSALLDAVTGDSARFAIIDLTGVGVIDARTADHLLKLARAIELIGARAVITGVRPAVAKAMVSLDVSVGCLRLHASLREGLRACMRELPRGR</sequence>
<dbReference type="SMART" id="SM00220">
    <property type="entry name" value="S_TKc"/>
    <property type="match status" value="1"/>
</dbReference>
<dbReference type="PANTHER" id="PTHR43642">
    <property type="entry name" value="HYBRID SIGNAL TRANSDUCTION HISTIDINE KINASE G"/>
    <property type="match status" value="1"/>
</dbReference>